<organism evidence="1 2">
    <name type="scientific">Ensete ventricosum</name>
    <name type="common">Abyssinian banana</name>
    <name type="synonym">Musa ensete</name>
    <dbReference type="NCBI Taxonomy" id="4639"/>
    <lineage>
        <taxon>Eukaryota</taxon>
        <taxon>Viridiplantae</taxon>
        <taxon>Streptophyta</taxon>
        <taxon>Embryophyta</taxon>
        <taxon>Tracheophyta</taxon>
        <taxon>Spermatophyta</taxon>
        <taxon>Magnoliopsida</taxon>
        <taxon>Liliopsida</taxon>
        <taxon>Zingiberales</taxon>
        <taxon>Musaceae</taxon>
        <taxon>Ensete</taxon>
    </lineage>
</organism>
<evidence type="ECO:0000313" key="1">
    <source>
        <dbReference type="EMBL" id="RRT54858.1"/>
    </source>
</evidence>
<sequence>VFRSFSRVTTIVVSGAKGQSSQHPVNPPPRVTQDWMKYSYSREGASFVVRRL</sequence>
<accession>A0A426YT06</accession>
<comment type="caution">
    <text evidence="1">The sequence shown here is derived from an EMBL/GenBank/DDBJ whole genome shotgun (WGS) entry which is preliminary data.</text>
</comment>
<dbReference type="Proteomes" id="UP000287651">
    <property type="component" value="Unassembled WGS sequence"/>
</dbReference>
<feature type="non-terminal residue" evidence="1">
    <location>
        <position position="1"/>
    </location>
</feature>
<name>A0A426YT06_ENSVE</name>
<dbReference type="AlphaFoldDB" id="A0A426YT06"/>
<proteinExistence type="predicted"/>
<gene>
    <name evidence="1" type="ORF">B296_00045253</name>
</gene>
<evidence type="ECO:0000313" key="2">
    <source>
        <dbReference type="Proteomes" id="UP000287651"/>
    </source>
</evidence>
<dbReference type="EMBL" id="AMZH03010379">
    <property type="protein sequence ID" value="RRT54858.1"/>
    <property type="molecule type" value="Genomic_DNA"/>
</dbReference>
<reference evidence="1 2" key="1">
    <citation type="journal article" date="2014" name="Agronomy (Basel)">
        <title>A Draft Genome Sequence for Ensete ventricosum, the Drought-Tolerant Tree Against Hunger.</title>
        <authorList>
            <person name="Harrison J."/>
            <person name="Moore K.A."/>
            <person name="Paszkiewicz K."/>
            <person name="Jones T."/>
            <person name="Grant M."/>
            <person name="Ambacheew D."/>
            <person name="Muzemil S."/>
            <person name="Studholme D.J."/>
        </authorList>
    </citation>
    <scope>NUCLEOTIDE SEQUENCE [LARGE SCALE GENOMIC DNA]</scope>
</reference>
<protein>
    <submittedName>
        <fullName evidence="1">Uncharacterized protein</fullName>
    </submittedName>
</protein>